<organism evidence="1">
    <name type="scientific">marine sediment metagenome</name>
    <dbReference type="NCBI Taxonomy" id="412755"/>
    <lineage>
        <taxon>unclassified sequences</taxon>
        <taxon>metagenomes</taxon>
        <taxon>ecological metagenomes</taxon>
    </lineage>
</organism>
<gene>
    <name evidence="1" type="ORF">LCGC14_2261720</name>
</gene>
<dbReference type="AlphaFoldDB" id="A0A0F9FUK9"/>
<evidence type="ECO:0000313" key="1">
    <source>
        <dbReference type="EMBL" id="KKL54807.1"/>
    </source>
</evidence>
<comment type="caution">
    <text evidence="1">The sequence shown here is derived from an EMBL/GenBank/DDBJ whole genome shotgun (WGS) entry which is preliminary data.</text>
</comment>
<feature type="non-terminal residue" evidence="1">
    <location>
        <position position="1"/>
    </location>
</feature>
<dbReference type="EMBL" id="LAZR01031070">
    <property type="protein sequence ID" value="KKL54807.1"/>
    <property type="molecule type" value="Genomic_DNA"/>
</dbReference>
<accession>A0A0F9FUK9</accession>
<sequence>FILGLTGFVSGAIISDDLHLNIQTTNSTGGIVTGFFDFVFNISTASDCNTVVYSNSTSLTTDTRGIISYYLPNVSLDYSQRYYLCYYRNGTLQDSSQITRTPYTFRARNITTSGIEADANLDLTGFNVTADTGFFSFLGSLVNRITKIFAIDADISNNLDVGGNLTVDTNTLFVDSNSNNTGIGTTSPADKLTVVGTLNTTNIQLASNCADGEVLKWSGGVGTCGTDGGGGNPFDQVLNTTSNVTFNRLNLTGGWGNVSITESQISDLQNYILTSNEANLNVNRSNLWDNLNTPADILGSLINNDLNWINATFGNTTYILQSNEANLNVNSSNFWDGFDTPSEITSGDSQLLDGLDSTFFMPLNTSVVGNFSFNGGWENGGFSITGGDIYAQTLFVYNLSSLNVTKQDLSIIDDLVVFGNTELKKNLTVNTNTLFINSNTGRVGIGTTTPQNLFNVLGDANITGTLYYGTLDGETNLNVNRSNWWDGLNTPADILGSLINNDLNWINGTFGNATYILQSNEGNLNVNQSNWWITYDSASDLNNLITLSQANITDEDWIEDSQESSLNVNSSDWWDNLNTPADILGSLINNDLNWI</sequence>
<feature type="non-terminal residue" evidence="1">
    <location>
        <position position="595"/>
    </location>
</feature>
<proteinExistence type="predicted"/>
<name>A0A0F9FUK9_9ZZZZ</name>
<reference evidence="1" key="1">
    <citation type="journal article" date="2015" name="Nature">
        <title>Complex archaea that bridge the gap between prokaryotes and eukaryotes.</title>
        <authorList>
            <person name="Spang A."/>
            <person name="Saw J.H."/>
            <person name="Jorgensen S.L."/>
            <person name="Zaremba-Niedzwiedzka K."/>
            <person name="Martijn J."/>
            <person name="Lind A.E."/>
            <person name="van Eijk R."/>
            <person name="Schleper C."/>
            <person name="Guy L."/>
            <person name="Ettema T.J."/>
        </authorList>
    </citation>
    <scope>NUCLEOTIDE SEQUENCE</scope>
</reference>
<protein>
    <submittedName>
        <fullName evidence="1">Uncharacterized protein</fullName>
    </submittedName>
</protein>